<dbReference type="EMBL" id="JAKELL010000004">
    <property type="protein sequence ID" value="KAH8999253.1"/>
    <property type="molecule type" value="Genomic_DNA"/>
</dbReference>
<evidence type="ECO:0000256" key="1">
    <source>
        <dbReference type="ARBA" id="ARBA00000822"/>
    </source>
</evidence>
<dbReference type="InterPro" id="IPR050314">
    <property type="entry name" value="Glycosyl_Hydrlase_18"/>
</dbReference>
<dbReference type="AlphaFoldDB" id="A0AAD4QH77"/>
<comment type="similarity">
    <text evidence="8">Belongs to the glycosyl hydrolase 18 family.</text>
</comment>
<dbReference type="InterPro" id="IPR011583">
    <property type="entry name" value="Chitinase_II/V-like_cat"/>
</dbReference>
<dbReference type="SUPFAM" id="SSF51445">
    <property type="entry name" value="(Trans)glycosidases"/>
    <property type="match status" value="1"/>
</dbReference>
<evidence type="ECO:0000256" key="7">
    <source>
        <dbReference type="RuleBase" id="RU000489"/>
    </source>
</evidence>
<evidence type="ECO:0000256" key="2">
    <source>
        <dbReference type="ARBA" id="ARBA00022801"/>
    </source>
</evidence>
<dbReference type="PROSITE" id="PS51910">
    <property type="entry name" value="GH18_2"/>
    <property type="match status" value="1"/>
</dbReference>
<evidence type="ECO:0000313" key="10">
    <source>
        <dbReference type="EMBL" id="KAH8999253.1"/>
    </source>
</evidence>
<dbReference type="SMART" id="SM00636">
    <property type="entry name" value="Glyco_18"/>
    <property type="match status" value="1"/>
</dbReference>
<comment type="catalytic activity">
    <reaction evidence="1">
        <text>Random endo-hydrolysis of N-acetyl-beta-D-glucosaminide (1-&gt;4)-beta-linkages in chitin and chitodextrins.</text>
        <dbReference type="EC" id="3.2.1.14"/>
    </reaction>
</comment>
<accession>A0AAD4QH77</accession>
<evidence type="ECO:0000259" key="9">
    <source>
        <dbReference type="PROSITE" id="PS51910"/>
    </source>
</evidence>
<keyword evidence="6" id="KW-0624">Polysaccharide degradation</keyword>
<organism evidence="10 11">
    <name type="scientific">Lactarius akahatsu</name>
    <dbReference type="NCBI Taxonomy" id="416441"/>
    <lineage>
        <taxon>Eukaryota</taxon>
        <taxon>Fungi</taxon>
        <taxon>Dikarya</taxon>
        <taxon>Basidiomycota</taxon>
        <taxon>Agaricomycotina</taxon>
        <taxon>Agaricomycetes</taxon>
        <taxon>Russulales</taxon>
        <taxon>Russulaceae</taxon>
        <taxon>Lactarius</taxon>
    </lineage>
</organism>
<evidence type="ECO:0000256" key="5">
    <source>
        <dbReference type="ARBA" id="ARBA00023295"/>
    </source>
</evidence>
<protein>
    <submittedName>
        <fullName evidence="10">Glycoside hydrolase family 18 protein</fullName>
    </submittedName>
</protein>
<evidence type="ECO:0000313" key="11">
    <source>
        <dbReference type="Proteomes" id="UP001201163"/>
    </source>
</evidence>
<keyword evidence="11" id="KW-1185">Reference proteome</keyword>
<dbReference type="Pfam" id="PF00704">
    <property type="entry name" value="Glyco_hydro_18"/>
    <property type="match status" value="1"/>
</dbReference>
<evidence type="ECO:0000256" key="3">
    <source>
        <dbReference type="ARBA" id="ARBA00023024"/>
    </source>
</evidence>
<dbReference type="GO" id="GO:0005576">
    <property type="term" value="C:extracellular region"/>
    <property type="evidence" value="ECO:0007669"/>
    <property type="project" value="TreeGrafter"/>
</dbReference>
<keyword evidence="2 7" id="KW-0378">Hydrolase</keyword>
<dbReference type="GO" id="GO:0006032">
    <property type="term" value="P:chitin catabolic process"/>
    <property type="evidence" value="ECO:0007669"/>
    <property type="project" value="UniProtKB-KW"/>
</dbReference>
<dbReference type="GO" id="GO:0008061">
    <property type="term" value="F:chitin binding"/>
    <property type="evidence" value="ECO:0007669"/>
    <property type="project" value="InterPro"/>
</dbReference>
<sequence>MAYYPGWVAEDFPPESIDFSRFDWIDFAFAEPDESFTLAQGESDTLLRLVGVAHQKSKKVKLSVGGWDGSKYFSWAVQNDSSRHTFVGNIVDVYSKYNLDGIDIDWEYPGTKGSSQNYVDQSDTANLLEFFKLLRAELPPTARITAAVQTTPFTGANGQPIDDVRAFVDLLDWVLLMNYDVWGASPNPGPNAPLSNACHNSSQPAASAEAAVNAWTAAGFPSNKLVLGVPSYGYISDSSATQLRQRNQNAPPQSIHAVTDEGADNGQVQFRELVRQNVLCEDLGEPGVYVGCGGFTREWDGCSNTPFLRSDQEQVVTYDDPQSLGLKSAFAKQHGLLGVNLFDVHGDTDRWELVDSLRRGLGLL</sequence>
<dbReference type="InterPro" id="IPR001223">
    <property type="entry name" value="Glyco_hydro18_cat"/>
</dbReference>
<dbReference type="PANTHER" id="PTHR11177:SF392">
    <property type="entry name" value="HAP41P"/>
    <property type="match status" value="1"/>
</dbReference>
<comment type="caution">
    <text evidence="10">The sequence shown here is derived from an EMBL/GenBank/DDBJ whole genome shotgun (WGS) entry which is preliminary data.</text>
</comment>
<dbReference type="InterPro" id="IPR017853">
    <property type="entry name" value="GH"/>
</dbReference>
<feature type="domain" description="GH18" evidence="9">
    <location>
        <begin position="1"/>
        <end position="364"/>
    </location>
</feature>
<keyword evidence="5 7" id="KW-0326">Glycosidase</keyword>
<gene>
    <name evidence="10" type="ORF">EDB92DRAFT_1790992</name>
</gene>
<keyword evidence="3" id="KW-0146">Chitin degradation</keyword>
<evidence type="ECO:0000256" key="6">
    <source>
        <dbReference type="ARBA" id="ARBA00023326"/>
    </source>
</evidence>
<evidence type="ECO:0000256" key="8">
    <source>
        <dbReference type="RuleBase" id="RU004453"/>
    </source>
</evidence>
<keyword evidence="4" id="KW-0119">Carbohydrate metabolism</keyword>
<dbReference type="PANTHER" id="PTHR11177">
    <property type="entry name" value="CHITINASE"/>
    <property type="match status" value="1"/>
</dbReference>
<evidence type="ECO:0000256" key="4">
    <source>
        <dbReference type="ARBA" id="ARBA00023277"/>
    </source>
</evidence>
<dbReference type="InterPro" id="IPR001579">
    <property type="entry name" value="Glyco_hydro_18_chit_AS"/>
</dbReference>
<dbReference type="Proteomes" id="UP001201163">
    <property type="component" value="Unassembled WGS sequence"/>
</dbReference>
<dbReference type="Gene3D" id="3.20.20.80">
    <property type="entry name" value="Glycosidases"/>
    <property type="match status" value="2"/>
</dbReference>
<name>A0AAD4QH77_9AGAM</name>
<dbReference type="PROSITE" id="PS01095">
    <property type="entry name" value="GH18_1"/>
    <property type="match status" value="1"/>
</dbReference>
<proteinExistence type="inferred from homology"/>
<reference evidence="10" key="1">
    <citation type="submission" date="2022-01" db="EMBL/GenBank/DDBJ databases">
        <title>Comparative genomics reveals a dynamic genome evolution in the ectomycorrhizal milk-cap (Lactarius) mushrooms.</title>
        <authorList>
            <consortium name="DOE Joint Genome Institute"/>
            <person name="Lebreton A."/>
            <person name="Tang N."/>
            <person name="Kuo A."/>
            <person name="LaButti K."/>
            <person name="Drula E."/>
            <person name="Barry K."/>
            <person name="Clum A."/>
            <person name="Lipzen A."/>
            <person name="Mousain D."/>
            <person name="Ng V."/>
            <person name="Wang R."/>
            <person name="Wang X."/>
            <person name="Dai Y."/>
            <person name="Henrissat B."/>
            <person name="Grigoriev I.V."/>
            <person name="Guerin-Laguette A."/>
            <person name="Yu F."/>
            <person name="Martin F.M."/>
        </authorList>
    </citation>
    <scope>NUCLEOTIDE SEQUENCE</scope>
    <source>
        <strain evidence="10">QP</strain>
    </source>
</reference>
<dbReference type="GO" id="GO:0008843">
    <property type="term" value="F:endochitinase activity"/>
    <property type="evidence" value="ECO:0007669"/>
    <property type="project" value="UniProtKB-EC"/>
</dbReference>
<dbReference type="GO" id="GO:0000272">
    <property type="term" value="P:polysaccharide catabolic process"/>
    <property type="evidence" value="ECO:0007669"/>
    <property type="project" value="UniProtKB-KW"/>
</dbReference>